<proteinExistence type="predicted"/>
<name>A0A9X3AS52_9GAMM</name>
<dbReference type="AlphaFoldDB" id="A0A9X3AS52"/>
<evidence type="ECO:0000313" key="3">
    <source>
        <dbReference type="EMBL" id="MCT7358578.1"/>
    </source>
</evidence>
<evidence type="ECO:0000313" key="4">
    <source>
        <dbReference type="Proteomes" id="UP001147830"/>
    </source>
</evidence>
<evidence type="ECO:0000256" key="1">
    <source>
        <dbReference type="ARBA" id="ARBA00022679"/>
    </source>
</evidence>
<dbReference type="PANTHER" id="PTHR46401">
    <property type="entry name" value="GLYCOSYLTRANSFERASE WBBK-RELATED"/>
    <property type="match status" value="1"/>
</dbReference>
<dbReference type="Proteomes" id="UP001147830">
    <property type="component" value="Unassembled WGS sequence"/>
</dbReference>
<keyword evidence="1 3" id="KW-0808">Transferase</keyword>
<dbReference type="EMBL" id="JAOANI010000014">
    <property type="protein sequence ID" value="MCT7358578.1"/>
    <property type="molecule type" value="Genomic_DNA"/>
</dbReference>
<sequence>MKILFNCSVNVVGGAIQNSANFIKYAFADSQCECFFLVSHQVFSVLTAWGIAGNNIVLVDSPARSMHSRKVALDLERFFQPDIVYTMAGPTYINFKSPHVMGISDPYITHADFLSLRLNRSFVEALRFGVVEFLKGVHARLHADFFLFQTESSRFGFCKRYMLPKERTSLLQNAIGEAFLHSSVRKESVCWNQVKIFVPSAYYSHKNLEIIFELVSILSSRESINFEFVTTAQSDSNFVKCLEGFPLRSHICNVGPYSYANARELYESIDVVFIPSILETFSTSYLEAMAMAKPLVVADRDFSREVCGTYANYYSPLSAESAADALCKSISSVIDDAERERVLNNYGDQFQRFNRAMSILKDVVSKGGYV</sequence>
<dbReference type="SUPFAM" id="SSF53756">
    <property type="entry name" value="UDP-Glycosyltransferase/glycogen phosphorylase"/>
    <property type="match status" value="1"/>
</dbReference>
<dbReference type="PANTHER" id="PTHR46401:SF2">
    <property type="entry name" value="GLYCOSYLTRANSFERASE WBBK-RELATED"/>
    <property type="match status" value="1"/>
</dbReference>
<reference evidence="3" key="1">
    <citation type="journal article" date="2022" name="Front. Microbiol.">
        <title>Genome-based taxonomic rearrangement of Oceanobacter-related bacteria including the description of Thalassolituus hydrocarbonoclasticus sp. nov. and Thalassolituus pacificus sp. nov. and emended description of the genus Thalassolituus.</title>
        <authorList>
            <person name="Dong C."/>
            <person name="Wei L."/>
            <person name="Wang J."/>
            <person name="Lai Q."/>
            <person name="Huang Z."/>
            <person name="Shao Z."/>
        </authorList>
    </citation>
    <scope>NUCLEOTIDE SEQUENCE</scope>
    <source>
        <strain evidence="3">59MF3M-4</strain>
    </source>
</reference>
<dbReference type="Gene3D" id="3.40.50.2000">
    <property type="entry name" value="Glycogen Phosphorylase B"/>
    <property type="match status" value="1"/>
</dbReference>
<organism evidence="3 4">
    <name type="scientific">Thalassolituus pacificus</name>
    <dbReference type="NCBI Taxonomy" id="2975440"/>
    <lineage>
        <taxon>Bacteria</taxon>
        <taxon>Pseudomonadati</taxon>
        <taxon>Pseudomonadota</taxon>
        <taxon>Gammaproteobacteria</taxon>
        <taxon>Oceanospirillales</taxon>
        <taxon>Oceanospirillaceae</taxon>
        <taxon>Thalassolituus</taxon>
    </lineage>
</organism>
<dbReference type="EC" id="2.4.-.-" evidence="3"/>
<comment type="caution">
    <text evidence="3">The sequence shown here is derived from an EMBL/GenBank/DDBJ whole genome shotgun (WGS) entry which is preliminary data.</text>
</comment>
<protein>
    <submittedName>
        <fullName evidence="3">Glycosyltransferase</fullName>
        <ecNumber evidence="3">2.4.-.-</ecNumber>
    </submittedName>
</protein>
<accession>A0A9X3AS52</accession>
<dbReference type="RefSeq" id="WP_260975479.1">
    <property type="nucleotide sequence ID" value="NZ_JAOANI010000014.1"/>
</dbReference>
<gene>
    <name evidence="3" type="ORF">NYR02_06035</name>
</gene>
<dbReference type="Pfam" id="PF00534">
    <property type="entry name" value="Glycos_transf_1"/>
    <property type="match status" value="1"/>
</dbReference>
<evidence type="ECO:0000259" key="2">
    <source>
        <dbReference type="Pfam" id="PF00534"/>
    </source>
</evidence>
<dbReference type="GO" id="GO:0016757">
    <property type="term" value="F:glycosyltransferase activity"/>
    <property type="evidence" value="ECO:0007669"/>
    <property type="project" value="UniProtKB-KW"/>
</dbReference>
<feature type="domain" description="Glycosyl transferase family 1" evidence="2">
    <location>
        <begin position="195"/>
        <end position="348"/>
    </location>
</feature>
<keyword evidence="3" id="KW-0328">Glycosyltransferase</keyword>
<reference evidence="3" key="2">
    <citation type="submission" date="2022-08" db="EMBL/GenBank/DDBJ databases">
        <authorList>
            <person name="Dong C."/>
        </authorList>
    </citation>
    <scope>NUCLEOTIDE SEQUENCE</scope>
    <source>
        <strain evidence="3">59MF3M-4</strain>
    </source>
</reference>
<dbReference type="InterPro" id="IPR001296">
    <property type="entry name" value="Glyco_trans_1"/>
</dbReference>
<keyword evidence="4" id="KW-1185">Reference proteome</keyword>